<feature type="transmembrane region" description="Helical" evidence="6">
    <location>
        <begin position="51"/>
        <end position="68"/>
    </location>
</feature>
<dbReference type="PANTHER" id="PTHR22776">
    <property type="entry name" value="MARVEL-CONTAINING POTENTIAL LIPID RAFT-ASSOCIATED PROTEIN"/>
    <property type="match status" value="1"/>
</dbReference>
<evidence type="ECO:0000256" key="1">
    <source>
        <dbReference type="ARBA" id="ARBA00004141"/>
    </source>
</evidence>
<feature type="transmembrane region" description="Helical" evidence="6">
    <location>
        <begin position="80"/>
        <end position="105"/>
    </location>
</feature>
<name>A0AAV1EM99_XYRNO</name>
<evidence type="ECO:0000313" key="9">
    <source>
        <dbReference type="Proteomes" id="UP001178508"/>
    </source>
</evidence>
<sequence length="150" mass="16755">MSEDQNKQMTMEVNTAFLKSKRGILKEAEMGTLLVALICFCVAPAPKYITATLLEFLITSLLLLLYMLKLNKRLTFFFWPLVDVFNSTFAAVYFIILSLLAVTTYTVTGTLVGGIAGFLTAGLLCVDSFTLFKNITFNKPRSEAQNEDKQ</sequence>
<accession>A0AAV1EM99</accession>
<feature type="transmembrane region" description="Helical" evidence="6">
    <location>
        <begin position="111"/>
        <end position="132"/>
    </location>
</feature>
<dbReference type="AlphaFoldDB" id="A0AAV1EM99"/>
<dbReference type="InterPro" id="IPR050578">
    <property type="entry name" value="MARVEL-CKLF_proteins"/>
</dbReference>
<dbReference type="GO" id="GO:0016020">
    <property type="term" value="C:membrane"/>
    <property type="evidence" value="ECO:0007669"/>
    <property type="project" value="UniProtKB-SubCell"/>
</dbReference>
<evidence type="ECO:0000256" key="6">
    <source>
        <dbReference type="SAM" id="Phobius"/>
    </source>
</evidence>
<keyword evidence="3 6" id="KW-1133">Transmembrane helix</keyword>
<keyword evidence="2 5" id="KW-0812">Transmembrane</keyword>
<evidence type="ECO:0000256" key="5">
    <source>
        <dbReference type="PROSITE-ProRule" id="PRU00581"/>
    </source>
</evidence>
<organism evidence="8 9">
    <name type="scientific">Xyrichtys novacula</name>
    <name type="common">Pearly razorfish</name>
    <name type="synonym">Hemipteronotus novacula</name>
    <dbReference type="NCBI Taxonomy" id="13765"/>
    <lineage>
        <taxon>Eukaryota</taxon>
        <taxon>Metazoa</taxon>
        <taxon>Chordata</taxon>
        <taxon>Craniata</taxon>
        <taxon>Vertebrata</taxon>
        <taxon>Euteleostomi</taxon>
        <taxon>Actinopterygii</taxon>
        <taxon>Neopterygii</taxon>
        <taxon>Teleostei</taxon>
        <taxon>Neoteleostei</taxon>
        <taxon>Acanthomorphata</taxon>
        <taxon>Eupercaria</taxon>
        <taxon>Labriformes</taxon>
        <taxon>Labridae</taxon>
        <taxon>Xyrichtys</taxon>
    </lineage>
</organism>
<gene>
    <name evidence="8" type="ORF">XNOV1_A028857</name>
</gene>
<dbReference type="InterPro" id="IPR008253">
    <property type="entry name" value="Marvel"/>
</dbReference>
<dbReference type="Proteomes" id="UP001178508">
    <property type="component" value="Chromosome 1"/>
</dbReference>
<evidence type="ECO:0000256" key="3">
    <source>
        <dbReference type="ARBA" id="ARBA00022989"/>
    </source>
</evidence>
<comment type="subcellular location">
    <subcellularLocation>
        <location evidence="1">Membrane</location>
        <topology evidence="1">Multi-pass membrane protein</topology>
    </subcellularLocation>
</comment>
<evidence type="ECO:0000313" key="8">
    <source>
        <dbReference type="EMBL" id="CAJ1049814.1"/>
    </source>
</evidence>
<protein>
    <submittedName>
        <fullName evidence="8">Proteolipid protein 2</fullName>
    </submittedName>
</protein>
<evidence type="ECO:0000259" key="7">
    <source>
        <dbReference type="PROSITE" id="PS51225"/>
    </source>
</evidence>
<evidence type="ECO:0000256" key="2">
    <source>
        <dbReference type="ARBA" id="ARBA00022692"/>
    </source>
</evidence>
<dbReference type="EMBL" id="OY660864">
    <property type="protein sequence ID" value="CAJ1049814.1"/>
    <property type="molecule type" value="Genomic_DNA"/>
</dbReference>
<keyword evidence="9" id="KW-1185">Reference proteome</keyword>
<dbReference type="PROSITE" id="PS51225">
    <property type="entry name" value="MARVEL"/>
    <property type="match status" value="1"/>
</dbReference>
<feature type="domain" description="MARVEL" evidence="7">
    <location>
        <begin position="17"/>
        <end position="136"/>
    </location>
</feature>
<feature type="transmembrane region" description="Helical" evidence="6">
    <location>
        <begin position="28"/>
        <end position="45"/>
    </location>
</feature>
<reference evidence="8" key="1">
    <citation type="submission" date="2023-08" db="EMBL/GenBank/DDBJ databases">
        <authorList>
            <person name="Alioto T."/>
            <person name="Alioto T."/>
            <person name="Gomez Garrido J."/>
        </authorList>
    </citation>
    <scope>NUCLEOTIDE SEQUENCE</scope>
</reference>
<keyword evidence="4 5" id="KW-0472">Membrane</keyword>
<proteinExistence type="predicted"/>
<dbReference type="PANTHER" id="PTHR22776:SF45">
    <property type="entry name" value="CHEMOKINE-LIKE FACTOR"/>
    <property type="match status" value="1"/>
</dbReference>
<evidence type="ECO:0000256" key="4">
    <source>
        <dbReference type="ARBA" id="ARBA00023136"/>
    </source>
</evidence>